<dbReference type="PANTHER" id="PTHR33434">
    <property type="entry name" value="DEGV DOMAIN-CONTAINING PROTEIN DR_1986-RELATED"/>
    <property type="match status" value="1"/>
</dbReference>
<evidence type="ECO:0000313" key="2">
    <source>
        <dbReference type="EMBL" id="BAJ63770.1"/>
    </source>
</evidence>
<keyword evidence="1" id="KW-0446">Lipid-binding</keyword>
<dbReference type="KEGG" id="atm:ANT_17440"/>
<dbReference type="eggNOG" id="COG1307">
    <property type="taxonomic scope" value="Bacteria"/>
</dbReference>
<dbReference type="NCBIfam" id="TIGR00762">
    <property type="entry name" value="DegV"/>
    <property type="match status" value="1"/>
</dbReference>
<evidence type="ECO:0000313" key="3">
    <source>
        <dbReference type="Proteomes" id="UP000008922"/>
    </source>
</evidence>
<dbReference type="EMBL" id="AP012029">
    <property type="protein sequence ID" value="BAJ63770.1"/>
    <property type="molecule type" value="Genomic_DNA"/>
</dbReference>
<dbReference type="Gene3D" id="3.40.50.10170">
    <property type="match status" value="1"/>
</dbReference>
<dbReference type="Proteomes" id="UP000008922">
    <property type="component" value="Chromosome"/>
</dbReference>
<proteinExistence type="predicted"/>
<name>E8N5Q6_ANATU</name>
<dbReference type="InterPro" id="IPR050270">
    <property type="entry name" value="DegV_domain_contain"/>
</dbReference>
<dbReference type="SUPFAM" id="SSF82549">
    <property type="entry name" value="DAK1/DegV-like"/>
    <property type="match status" value="1"/>
</dbReference>
<reference evidence="2 3" key="1">
    <citation type="submission" date="2010-12" db="EMBL/GenBank/DDBJ databases">
        <title>Whole genome sequence of Anaerolinea thermophila UNI-1.</title>
        <authorList>
            <person name="Narita-Yamada S."/>
            <person name="Kishi E."/>
            <person name="Watanabe Y."/>
            <person name="Takasaki K."/>
            <person name="Ankai A."/>
            <person name="Oguchi A."/>
            <person name="Fukui S."/>
            <person name="Takahashi M."/>
            <person name="Yashiro I."/>
            <person name="Hosoyama A."/>
            <person name="Sekiguchi Y."/>
            <person name="Hanada S."/>
            <person name="Fujita N."/>
        </authorList>
    </citation>
    <scope>NUCLEOTIDE SEQUENCE [LARGE SCALE GENOMIC DNA]</scope>
    <source>
        <strain evidence="3">DSM 14523 / JCM 11388 / NBRC 100420 / UNI-1</strain>
    </source>
</reference>
<gene>
    <name evidence="2" type="ordered locus">ANT_17440</name>
</gene>
<dbReference type="PANTHER" id="PTHR33434:SF2">
    <property type="entry name" value="FATTY ACID-BINDING PROTEIN TM_1468"/>
    <property type="match status" value="1"/>
</dbReference>
<protein>
    <recommendedName>
        <fullName evidence="4">DegV family protein</fullName>
    </recommendedName>
</protein>
<dbReference type="AlphaFoldDB" id="E8N5Q6"/>
<dbReference type="STRING" id="926569.ANT_17440"/>
<evidence type="ECO:0008006" key="4">
    <source>
        <dbReference type="Google" id="ProtNLM"/>
    </source>
</evidence>
<organism evidence="2 3">
    <name type="scientific">Anaerolinea thermophila (strain DSM 14523 / JCM 11388 / NBRC 100420 / UNI-1)</name>
    <dbReference type="NCBI Taxonomy" id="926569"/>
    <lineage>
        <taxon>Bacteria</taxon>
        <taxon>Bacillati</taxon>
        <taxon>Chloroflexota</taxon>
        <taxon>Anaerolineae</taxon>
        <taxon>Anaerolineales</taxon>
        <taxon>Anaerolineaceae</taxon>
        <taxon>Anaerolinea</taxon>
    </lineage>
</organism>
<dbReference type="InParanoid" id="E8N5Q6"/>
<dbReference type="HOGENOM" id="CLU_048251_0_1_0"/>
<keyword evidence="3" id="KW-1185">Reference proteome</keyword>
<dbReference type="GO" id="GO:0008289">
    <property type="term" value="F:lipid binding"/>
    <property type="evidence" value="ECO:0007669"/>
    <property type="project" value="UniProtKB-KW"/>
</dbReference>
<accession>E8N5Q6</accession>
<evidence type="ECO:0000256" key="1">
    <source>
        <dbReference type="ARBA" id="ARBA00023121"/>
    </source>
</evidence>
<dbReference type="PROSITE" id="PS51482">
    <property type="entry name" value="DEGV"/>
    <property type="match status" value="1"/>
</dbReference>
<sequence length="286" mass="31578">MKYPIALVTDSTCDIPQSWREEFEISVVPLSIHFGNDTYRDGVDLSPESFYERLEREEVHPTTSQPAPQDFINTFQALQDGGAKEIIVFTISSAMSGTIESARLAAQDFSIPIHIVDSKNNSMGLGWQVIAAARAREQGANAWEMLEVATKVRQKMAYYISLNTLKYLEKGGRIGNATKFLASLLQIKPLIYVDPSTGIVHPSIPARSRSAAIDGLFKEFFKHLNITSPMHITVLHNAARDEAEALAERVRETYHPAELFISIVSPVLGAHTGPKAIALCGYSESD</sequence>
<dbReference type="InterPro" id="IPR003797">
    <property type="entry name" value="DegV"/>
</dbReference>
<dbReference type="Pfam" id="PF02645">
    <property type="entry name" value="DegV"/>
    <property type="match status" value="1"/>
</dbReference>
<dbReference type="Gene3D" id="3.30.1180.10">
    <property type="match status" value="1"/>
</dbReference>
<dbReference type="InterPro" id="IPR043168">
    <property type="entry name" value="DegV_C"/>
</dbReference>